<dbReference type="PANTHER" id="PTHR31005">
    <property type="entry name" value="DUF4139 DOMAIN-CONTAINING PROTEIN"/>
    <property type="match status" value="1"/>
</dbReference>
<dbReference type="Proteomes" id="UP000005496">
    <property type="component" value="Unassembled WGS sequence"/>
</dbReference>
<accession>D6SPL0</accession>
<keyword evidence="6" id="KW-1185">Reference proteome</keyword>
<name>D6SPL0_9BACT</name>
<feature type="domain" description="DUF4140" evidence="4">
    <location>
        <begin position="33"/>
        <end position="131"/>
    </location>
</feature>
<dbReference type="InterPro" id="IPR037291">
    <property type="entry name" value="DUF4139"/>
</dbReference>
<dbReference type="PANTHER" id="PTHR31005:SF8">
    <property type="entry name" value="DUF4139 DOMAIN-CONTAINING PROTEIN"/>
    <property type="match status" value="1"/>
</dbReference>
<evidence type="ECO:0000313" key="5">
    <source>
        <dbReference type="EMBL" id="EFI34686.1"/>
    </source>
</evidence>
<dbReference type="InterPro" id="IPR025554">
    <property type="entry name" value="DUF4140"/>
</dbReference>
<feature type="coiled-coil region" evidence="1">
    <location>
        <begin position="100"/>
        <end position="127"/>
    </location>
</feature>
<dbReference type="RefSeq" id="WP_008870006.1">
    <property type="nucleotide sequence ID" value="NZ_ACJN02000002.1"/>
</dbReference>
<dbReference type="Pfam" id="PF13600">
    <property type="entry name" value="DUF4140"/>
    <property type="match status" value="1"/>
</dbReference>
<evidence type="ECO:0000259" key="4">
    <source>
        <dbReference type="Pfam" id="PF13600"/>
    </source>
</evidence>
<dbReference type="InterPro" id="IPR011935">
    <property type="entry name" value="CHP02231"/>
</dbReference>
<dbReference type="EMBL" id="ACJN02000002">
    <property type="protein sequence ID" value="EFI34686.1"/>
    <property type="molecule type" value="Genomic_DNA"/>
</dbReference>
<dbReference type="eggNOG" id="COG1196">
    <property type="taxonomic scope" value="Bacteria"/>
</dbReference>
<feature type="chain" id="PRO_5003088258" description="DUF4139 domain-containing protein" evidence="2">
    <location>
        <begin position="29"/>
        <end position="513"/>
    </location>
</feature>
<dbReference type="AlphaFoldDB" id="D6SPL0"/>
<evidence type="ECO:0008006" key="7">
    <source>
        <dbReference type="Google" id="ProtNLM"/>
    </source>
</evidence>
<reference evidence="5" key="1">
    <citation type="submission" date="2010-05" db="EMBL/GenBank/DDBJ databases">
        <title>The draft genome of Desulfonatronospira thiodismutans ASO3-1.</title>
        <authorList>
            <consortium name="US DOE Joint Genome Institute (JGI-PGF)"/>
            <person name="Lucas S."/>
            <person name="Copeland A."/>
            <person name="Lapidus A."/>
            <person name="Cheng J.-F."/>
            <person name="Bruce D."/>
            <person name="Goodwin L."/>
            <person name="Pitluck S."/>
            <person name="Chertkov O."/>
            <person name="Brettin T."/>
            <person name="Detter J.C."/>
            <person name="Han C."/>
            <person name="Land M.L."/>
            <person name="Hauser L."/>
            <person name="Kyrpides N."/>
            <person name="Mikhailova N."/>
            <person name="Muyzer G."/>
            <person name="Woyke T."/>
        </authorList>
    </citation>
    <scope>NUCLEOTIDE SEQUENCE [LARGE SCALE GENOMIC DNA]</scope>
    <source>
        <strain evidence="5">ASO3-1</strain>
    </source>
</reference>
<keyword evidence="1" id="KW-0175">Coiled coil</keyword>
<evidence type="ECO:0000259" key="3">
    <source>
        <dbReference type="Pfam" id="PF13598"/>
    </source>
</evidence>
<protein>
    <recommendedName>
        <fullName evidence="7">DUF4139 domain-containing protein</fullName>
    </recommendedName>
</protein>
<sequence>MSAKLKKFMLCLTALVGISLVASFKAQASPREVLIFPDSARVWDAGKFEVQEREGRTAVRLELPAQADPSTLLVRPEAPEDLSVADVQWSRTDPEDSRRVRELRQKLQEHESSRQKQEAVLKAYQARTAFWESRRDHHEEADRMDQAAAKIFEALKLAYLEKSEAGNELEEIEKRIQELQDRLREITGPEHKTWEVLVFLEGADSLEAAGIAFDYILSGCGWEPEYRLQADSAEGGVQFTWNARVWQSSGHDWQDTRISLATLEPQTDLDPPRIPDWIVRPIPEAGLPGPRDVRMSVMEAAADKAPVQERRGQFSVWHLGEQDLAAGERPRIKIHEETWPAEFVRLLRPSRSNNAFLRAQLDLDKVQNIPPGEAVFFHDQAMVGRRDFSFTGAEKEIYFGEDPFVTAETITKASASGTRGIIRERQTYRWHFLVNVHNHHDHPVRIRLEEPRPVLGDDNMQASFDLTPEPSEETESLFIWEMDLGGGEKGEVDLQMQIQAPGDMDVDWGWRSR</sequence>
<dbReference type="Pfam" id="PF13598">
    <property type="entry name" value="DUF4139"/>
    <property type="match status" value="1"/>
</dbReference>
<organism evidence="5 6">
    <name type="scientific">Desulfonatronospira thiodismutans ASO3-1</name>
    <dbReference type="NCBI Taxonomy" id="555779"/>
    <lineage>
        <taxon>Bacteria</taxon>
        <taxon>Pseudomonadati</taxon>
        <taxon>Thermodesulfobacteriota</taxon>
        <taxon>Desulfovibrionia</taxon>
        <taxon>Desulfovibrionales</taxon>
        <taxon>Desulfonatronovibrionaceae</taxon>
        <taxon>Desulfonatronospira</taxon>
    </lineage>
</organism>
<feature type="coiled-coil region" evidence="1">
    <location>
        <begin position="155"/>
        <end position="189"/>
    </location>
</feature>
<evidence type="ECO:0000313" key="6">
    <source>
        <dbReference type="Proteomes" id="UP000005496"/>
    </source>
</evidence>
<dbReference type="OrthoDB" id="5449693at2"/>
<evidence type="ECO:0000256" key="2">
    <source>
        <dbReference type="SAM" id="SignalP"/>
    </source>
</evidence>
<feature type="domain" description="DUF4139" evidence="3">
    <location>
        <begin position="213"/>
        <end position="501"/>
    </location>
</feature>
<comment type="caution">
    <text evidence="5">The sequence shown here is derived from an EMBL/GenBank/DDBJ whole genome shotgun (WGS) entry which is preliminary data.</text>
</comment>
<keyword evidence="2" id="KW-0732">Signal</keyword>
<gene>
    <name evidence="5" type="ORF">Dthio_PD2058</name>
</gene>
<proteinExistence type="predicted"/>
<evidence type="ECO:0000256" key="1">
    <source>
        <dbReference type="SAM" id="Coils"/>
    </source>
</evidence>
<feature type="signal peptide" evidence="2">
    <location>
        <begin position="1"/>
        <end position="28"/>
    </location>
</feature>